<dbReference type="Proteomes" id="UP001165395">
    <property type="component" value="Unassembled WGS sequence"/>
</dbReference>
<accession>A0ABS8DBW6</accession>
<dbReference type="Gene3D" id="1.10.10.2830">
    <property type="match status" value="1"/>
</dbReference>
<dbReference type="Pfam" id="PF02195">
    <property type="entry name" value="ParB_N"/>
    <property type="match status" value="1"/>
</dbReference>
<dbReference type="InterPro" id="IPR004437">
    <property type="entry name" value="ParB/RepB/Spo0J"/>
</dbReference>
<dbReference type="SMART" id="SM00470">
    <property type="entry name" value="ParB"/>
    <property type="match status" value="1"/>
</dbReference>
<proteinExistence type="inferred from homology"/>
<evidence type="ECO:0000259" key="2">
    <source>
        <dbReference type="SMART" id="SM00470"/>
    </source>
</evidence>
<dbReference type="InterPro" id="IPR050336">
    <property type="entry name" value="Chromosome_partition/occlusion"/>
</dbReference>
<keyword evidence="4" id="KW-1185">Reference proteome</keyword>
<dbReference type="Gene3D" id="3.90.1530.30">
    <property type="match status" value="1"/>
</dbReference>
<name>A0ABS8DBW6_9NEIS</name>
<dbReference type="EMBL" id="JAJBZT010000012">
    <property type="protein sequence ID" value="MCB6185133.1"/>
    <property type="molecule type" value="Genomic_DNA"/>
</dbReference>
<dbReference type="PANTHER" id="PTHR33375:SF1">
    <property type="entry name" value="CHROMOSOME-PARTITIONING PROTEIN PARB-RELATED"/>
    <property type="match status" value="1"/>
</dbReference>
<comment type="caution">
    <text evidence="3">The sequence shown here is derived from an EMBL/GenBank/DDBJ whole genome shotgun (WGS) entry which is preliminary data.</text>
</comment>
<evidence type="ECO:0000313" key="4">
    <source>
        <dbReference type="Proteomes" id="UP001165395"/>
    </source>
</evidence>
<feature type="domain" description="ParB-like N-terminal" evidence="2">
    <location>
        <begin position="36"/>
        <end position="125"/>
    </location>
</feature>
<comment type="similarity">
    <text evidence="1">Belongs to the ParB family.</text>
</comment>
<dbReference type="PANTHER" id="PTHR33375">
    <property type="entry name" value="CHROMOSOME-PARTITIONING PROTEIN PARB-RELATED"/>
    <property type="match status" value="1"/>
</dbReference>
<evidence type="ECO:0000313" key="3">
    <source>
        <dbReference type="EMBL" id="MCB6185133.1"/>
    </source>
</evidence>
<organism evidence="3 4">
    <name type="scientific">Leeia speluncae</name>
    <dbReference type="NCBI Taxonomy" id="2884804"/>
    <lineage>
        <taxon>Bacteria</taxon>
        <taxon>Pseudomonadati</taxon>
        <taxon>Pseudomonadota</taxon>
        <taxon>Betaproteobacteria</taxon>
        <taxon>Neisseriales</taxon>
        <taxon>Leeiaceae</taxon>
        <taxon>Leeia</taxon>
    </lineage>
</organism>
<protein>
    <submittedName>
        <fullName evidence="3">ParB/RepB/Spo0J family partition protein</fullName>
    </submittedName>
</protein>
<dbReference type="InterPro" id="IPR036086">
    <property type="entry name" value="ParB/Sulfiredoxin_sf"/>
</dbReference>
<gene>
    <name evidence="3" type="ORF">LIN78_16415</name>
</gene>
<dbReference type="NCBIfam" id="TIGR00180">
    <property type="entry name" value="parB_part"/>
    <property type="match status" value="1"/>
</dbReference>
<dbReference type="CDD" id="cd16393">
    <property type="entry name" value="SPO0J_N"/>
    <property type="match status" value="1"/>
</dbReference>
<evidence type="ECO:0000256" key="1">
    <source>
        <dbReference type="ARBA" id="ARBA00006295"/>
    </source>
</evidence>
<sequence length="302" mass="34428">MARDLSKLLEAKLQENTNRHIGAHQETYFDAGKEYTKLPVNLIDKNPYQPRIIFPQEEIESLANSIKELGLMQPISVRRVGDRYELIAGERRLLAHKHLGKNTIEALIVPASDAEMAMQALAENIDRSDLTDFEIGIALRAIESSFENKTRLAEAVGINREDMYKYFAFDDLPDFIKEELKEYPGLLSRAAAAKIKSLLEKTEEHIINPILKEGWKKLIKNEIDQTKLSVWIAQQIETTKSDDSSAKQMLLRDFTRQGRKVGSYQATPHGITIKLKSKYLTEDQKEALQLYISDLLEPSQSV</sequence>
<reference evidence="3" key="1">
    <citation type="submission" date="2021-10" db="EMBL/GenBank/DDBJ databases">
        <title>The complete genome sequence of Leeia sp. TBRC 13508.</title>
        <authorList>
            <person name="Charoenyingcharoen P."/>
            <person name="Yukphan P."/>
        </authorList>
    </citation>
    <scope>NUCLEOTIDE SEQUENCE</scope>
    <source>
        <strain evidence="3">TBRC 13508</strain>
    </source>
</reference>
<dbReference type="RefSeq" id="WP_227181964.1">
    <property type="nucleotide sequence ID" value="NZ_JAJBZT010000012.1"/>
</dbReference>
<dbReference type="SUPFAM" id="SSF109709">
    <property type="entry name" value="KorB DNA-binding domain-like"/>
    <property type="match status" value="1"/>
</dbReference>
<dbReference type="InterPro" id="IPR003115">
    <property type="entry name" value="ParB_N"/>
</dbReference>
<dbReference type="SUPFAM" id="SSF110849">
    <property type="entry name" value="ParB/Sulfiredoxin"/>
    <property type="match status" value="1"/>
</dbReference>